<dbReference type="AlphaFoldDB" id="A0A8X6U4M1"/>
<name>A0A8X6U4M1_NEPPI</name>
<sequence>NLNVQEKPRKMKNPTKITLKTFAEIPFHVEELRKKPPDFGVLSCTFDMHITQMMLFHLHLWDTITAMMNVPVQ</sequence>
<dbReference type="EMBL" id="BMAW01025128">
    <property type="protein sequence ID" value="GFT91025.1"/>
    <property type="molecule type" value="Genomic_DNA"/>
</dbReference>
<keyword evidence="2" id="KW-1185">Reference proteome</keyword>
<reference evidence="1" key="1">
    <citation type="submission" date="2020-08" db="EMBL/GenBank/DDBJ databases">
        <title>Multicomponent nature underlies the extraordinary mechanical properties of spider dragline silk.</title>
        <authorList>
            <person name="Kono N."/>
            <person name="Nakamura H."/>
            <person name="Mori M."/>
            <person name="Yoshida Y."/>
            <person name="Ohtoshi R."/>
            <person name="Malay A.D."/>
            <person name="Moran D.A.P."/>
            <person name="Tomita M."/>
            <person name="Numata K."/>
            <person name="Arakawa K."/>
        </authorList>
    </citation>
    <scope>NUCLEOTIDE SEQUENCE</scope>
</reference>
<comment type="caution">
    <text evidence="1">The sequence shown here is derived from an EMBL/GenBank/DDBJ whole genome shotgun (WGS) entry which is preliminary data.</text>
</comment>
<proteinExistence type="predicted"/>
<feature type="non-terminal residue" evidence="1">
    <location>
        <position position="1"/>
    </location>
</feature>
<evidence type="ECO:0000313" key="1">
    <source>
        <dbReference type="EMBL" id="GFT91025.1"/>
    </source>
</evidence>
<dbReference type="Proteomes" id="UP000887013">
    <property type="component" value="Unassembled WGS sequence"/>
</dbReference>
<gene>
    <name evidence="1" type="ORF">NPIL_342271</name>
</gene>
<accession>A0A8X6U4M1</accession>
<protein>
    <submittedName>
        <fullName evidence="1">Uncharacterized protein</fullName>
    </submittedName>
</protein>
<organism evidence="1 2">
    <name type="scientific">Nephila pilipes</name>
    <name type="common">Giant wood spider</name>
    <name type="synonym">Nephila maculata</name>
    <dbReference type="NCBI Taxonomy" id="299642"/>
    <lineage>
        <taxon>Eukaryota</taxon>
        <taxon>Metazoa</taxon>
        <taxon>Ecdysozoa</taxon>
        <taxon>Arthropoda</taxon>
        <taxon>Chelicerata</taxon>
        <taxon>Arachnida</taxon>
        <taxon>Araneae</taxon>
        <taxon>Araneomorphae</taxon>
        <taxon>Entelegynae</taxon>
        <taxon>Araneoidea</taxon>
        <taxon>Nephilidae</taxon>
        <taxon>Nephila</taxon>
    </lineage>
</organism>
<evidence type="ECO:0000313" key="2">
    <source>
        <dbReference type="Proteomes" id="UP000887013"/>
    </source>
</evidence>